<evidence type="ECO:0000313" key="7">
    <source>
        <dbReference type="EMBL" id="KAH0562844.1"/>
    </source>
</evidence>
<comment type="caution">
    <text evidence="7">The sequence shown here is derived from an EMBL/GenBank/DDBJ whole genome shotgun (WGS) entry which is preliminary data.</text>
</comment>
<organism evidence="7 8">
    <name type="scientific">Trichoglossum hirsutum</name>
    <dbReference type="NCBI Taxonomy" id="265104"/>
    <lineage>
        <taxon>Eukaryota</taxon>
        <taxon>Fungi</taxon>
        <taxon>Dikarya</taxon>
        <taxon>Ascomycota</taxon>
        <taxon>Pezizomycotina</taxon>
        <taxon>Geoglossomycetes</taxon>
        <taxon>Geoglossales</taxon>
        <taxon>Geoglossaceae</taxon>
        <taxon>Trichoglossum</taxon>
    </lineage>
</organism>
<sequence length="501" mass="56549">MLDGRLFLTARSSRQGPRRETSQNESHVGQKCAYGMHNTQGWSMLSRGKGSRVIRHHQSISQRTLVPQHRPYVRGPVRRRQRGLGRTGGQEDRRTARTGPAAHHPRRGDARRHFLERKAGPATLPRSADWDEANKPSLNHLAAGRKSLCCAKAPQGAQHRPMGPRAPSLPLAPRLDGRGQCCTKADIRNQRRMERANPEPVAAILLSCSILAEDAIVKTARKTIRLAMVAGLAGLLLLFAWLASRVDSGPLESRDVKLADVRIHDSIGFSTTYGPSEKYFHESIYHPHYDSRFPLSYEERRKVLPLMVHAFLTTMRDIGAETWIMHGTLLGWWWNGKILPWDSDTDFQVTESTMRYLANYYNMSVHRYEDADSPDGKDFLLEINPNYVNRDRSDRHNVIDARWVDTTTGLFADITVVARNHSHPTKGMLSCKDGHDYLESSIFPLRDSTFEGIPVKIPYAYVGILAEEYGKQSLTRTKFAGYVSPLSCHCSLKHAELMVLA</sequence>
<gene>
    <name evidence="7" type="ORF">GP486_002531</name>
</gene>
<dbReference type="GO" id="GO:0016020">
    <property type="term" value="C:membrane"/>
    <property type="evidence" value="ECO:0007669"/>
    <property type="project" value="UniProtKB-SubCell"/>
</dbReference>
<evidence type="ECO:0000256" key="1">
    <source>
        <dbReference type="ARBA" id="ARBA00004167"/>
    </source>
</evidence>
<feature type="region of interest" description="Disordered" evidence="5">
    <location>
        <begin position="155"/>
        <end position="175"/>
    </location>
</feature>
<evidence type="ECO:0000313" key="8">
    <source>
        <dbReference type="Proteomes" id="UP000750711"/>
    </source>
</evidence>
<keyword evidence="2" id="KW-0812">Transmembrane</keyword>
<dbReference type="PANTHER" id="PTHR15407">
    <property type="entry name" value="FUKUTIN-RELATED"/>
    <property type="match status" value="1"/>
</dbReference>
<reference evidence="7" key="1">
    <citation type="submission" date="2021-03" db="EMBL/GenBank/DDBJ databases">
        <title>Comparative genomics and phylogenomic investigation of the class Geoglossomycetes provide insights into ecological specialization and systematics.</title>
        <authorList>
            <person name="Melie T."/>
            <person name="Pirro S."/>
            <person name="Miller A.N."/>
            <person name="Quandt A."/>
        </authorList>
    </citation>
    <scope>NUCLEOTIDE SEQUENCE</scope>
    <source>
        <strain evidence="7">CAQ_001_2017</strain>
    </source>
</reference>
<proteinExistence type="predicted"/>
<dbReference type="InterPro" id="IPR007074">
    <property type="entry name" value="LicD/FKTN/FKRP_NTP_transf"/>
</dbReference>
<comment type="subcellular location">
    <subcellularLocation>
        <location evidence="1">Membrane</location>
        <topology evidence="1">Single-pass membrane protein</topology>
    </subcellularLocation>
</comment>
<feature type="region of interest" description="Disordered" evidence="5">
    <location>
        <begin position="1"/>
        <end position="28"/>
    </location>
</feature>
<accession>A0A9P8RS09</accession>
<keyword evidence="8" id="KW-1185">Reference proteome</keyword>
<feature type="compositionally biased region" description="Basic and acidic residues" evidence="5">
    <location>
        <begin position="107"/>
        <end position="119"/>
    </location>
</feature>
<evidence type="ECO:0000256" key="3">
    <source>
        <dbReference type="ARBA" id="ARBA00022989"/>
    </source>
</evidence>
<dbReference type="InterPro" id="IPR009644">
    <property type="entry name" value="FKTN/MNN4/W02B3.4-1"/>
</dbReference>
<evidence type="ECO:0000256" key="4">
    <source>
        <dbReference type="ARBA" id="ARBA00023136"/>
    </source>
</evidence>
<feature type="region of interest" description="Disordered" evidence="5">
    <location>
        <begin position="68"/>
        <end position="132"/>
    </location>
</feature>
<evidence type="ECO:0000256" key="2">
    <source>
        <dbReference type="ARBA" id="ARBA00022692"/>
    </source>
</evidence>
<dbReference type="AlphaFoldDB" id="A0A9P8RS09"/>
<feature type="domain" description="LicD/FKTN/FKRP nucleotidyltransferase" evidence="6">
    <location>
        <begin position="321"/>
        <end position="421"/>
    </location>
</feature>
<dbReference type="Proteomes" id="UP000750711">
    <property type="component" value="Unassembled WGS sequence"/>
</dbReference>
<keyword evidence="3" id="KW-1133">Transmembrane helix</keyword>
<dbReference type="EMBL" id="JAGHQM010000287">
    <property type="protein sequence ID" value="KAH0562844.1"/>
    <property type="molecule type" value="Genomic_DNA"/>
</dbReference>
<name>A0A9P8RS09_9PEZI</name>
<evidence type="ECO:0000256" key="5">
    <source>
        <dbReference type="SAM" id="MobiDB-lite"/>
    </source>
</evidence>
<keyword evidence="4" id="KW-0472">Membrane</keyword>
<dbReference type="PANTHER" id="PTHR15407:SF32">
    <property type="entry name" value="PROTEIN (MNN4), PUTATIVE (AFU_ORTHOLOGUE AFUA_1G03790)-RELATED"/>
    <property type="match status" value="1"/>
</dbReference>
<dbReference type="GO" id="GO:0009100">
    <property type="term" value="P:glycoprotein metabolic process"/>
    <property type="evidence" value="ECO:0007669"/>
    <property type="project" value="UniProtKB-ARBA"/>
</dbReference>
<protein>
    <recommendedName>
        <fullName evidence="6">LicD/FKTN/FKRP nucleotidyltransferase domain-containing protein</fullName>
    </recommendedName>
</protein>
<evidence type="ECO:0000259" key="6">
    <source>
        <dbReference type="Pfam" id="PF04991"/>
    </source>
</evidence>
<feature type="compositionally biased region" description="Low complexity" evidence="5">
    <location>
        <begin position="165"/>
        <end position="174"/>
    </location>
</feature>
<dbReference type="Pfam" id="PF04991">
    <property type="entry name" value="LicD"/>
    <property type="match status" value="1"/>
</dbReference>